<comment type="caution">
    <text evidence="2">The sequence shown here is derived from an EMBL/GenBank/DDBJ whole genome shotgun (WGS) entry which is preliminary data.</text>
</comment>
<feature type="signal peptide" evidence="1">
    <location>
        <begin position="1"/>
        <end position="22"/>
    </location>
</feature>
<evidence type="ECO:0000313" key="3">
    <source>
        <dbReference type="Proteomes" id="UP000032522"/>
    </source>
</evidence>
<dbReference type="EMBL" id="JYBP01000003">
    <property type="protein sequence ID" value="KJE27745.1"/>
    <property type="molecule type" value="Genomic_DNA"/>
</dbReference>
<keyword evidence="1" id="KW-0732">Signal</keyword>
<sequence>MKRLLSIVILSSTLCLPLATHADYPKQITSTHSNHSYSTISIENAKKAIENFIERNELLHDLKNGKIEFQPYTGDLHIAYKDPDNGANNTATHWFDWTDDDQDIDFAWLS</sequence>
<gene>
    <name evidence="2" type="ORF">LG52_581</name>
</gene>
<dbReference type="RefSeq" id="WP_044730855.1">
    <property type="nucleotide sequence ID" value="NZ_JYBP01000003.1"/>
</dbReference>
<proteinExistence type="predicted"/>
<dbReference type="OrthoDB" id="2435874at2"/>
<organism evidence="2 3">
    <name type="scientific">Geobacillus kaustophilus</name>
    <dbReference type="NCBI Taxonomy" id="1462"/>
    <lineage>
        <taxon>Bacteria</taxon>
        <taxon>Bacillati</taxon>
        <taxon>Bacillota</taxon>
        <taxon>Bacilli</taxon>
        <taxon>Bacillales</taxon>
        <taxon>Anoxybacillaceae</taxon>
        <taxon>Geobacillus</taxon>
        <taxon>Geobacillus thermoleovorans group</taxon>
    </lineage>
</organism>
<reference evidence="2 3" key="1">
    <citation type="submission" date="2015-01" db="EMBL/GenBank/DDBJ databases">
        <authorList>
            <person name="Filippidou S."/>
            <person name="Jeanneret N."/>
            <person name="Russel-Delif L."/>
            <person name="Junier T."/>
            <person name="Wunderlin T."/>
            <person name="Molina V."/>
            <person name="Johnson S.L."/>
            <person name="Davenport K.W."/>
            <person name="Chain P.S."/>
            <person name="Dorador C."/>
            <person name="Junier P."/>
        </authorList>
    </citation>
    <scope>NUCLEOTIDE SEQUENCE [LARGE SCALE GENOMIC DNA]</scope>
    <source>
        <strain evidence="2 3">Et7/4</strain>
    </source>
</reference>
<evidence type="ECO:0000256" key="1">
    <source>
        <dbReference type="SAM" id="SignalP"/>
    </source>
</evidence>
<dbReference type="Proteomes" id="UP000032522">
    <property type="component" value="Unassembled WGS sequence"/>
</dbReference>
<protein>
    <submittedName>
        <fullName evidence="2">Uncharacterized protein</fullName>
    </submittedName>
</protein>
<name>A0A0D8BUF4_GEOKU</name>
<dbReference type="PATRIC" id="fig|1462.6.peg.719"/>
<evidence type="ECO:0000313" key="2">
    <source>
        <dbReference type="EMBL" id="KJE27745.1"/>
    </source>
</evidence>
<accession>A0A0D8BUF4</accession>
<dbReference type="AlphaFoldDB" id="A0A0D8BUF4"/>
<feature type="chain" id="PRO_5002327221" evidence="1">
    <location>
        <begin position="23"/>
        <end position="110"/>
    </location>
</feature>